<evidence type="ECO:0000313" key="3">
    <source>
        <dbReference type="EMBL" id="QNT79520.1"/>
    </source>
</evidence>
<organism evidence="3 4">
    <name type="scientific">Entomobacter blattae</name>
    <dbReference type="NCBI Taxonomy" id="2762277"/>
    <lineage>
        <taxon>Bacteria</taxon>
        <taxon>Pseudomonadati</taxon>
        <taxon>Pseudomonadota</taxon>
        <taxon>Alphaproteobacteria</taxon>
        <taxon>Acetobacterales</taxon>
        <taxon>Acetobacteraceae</taxon>
        <taxon>Entomobacter</taxon>
    </lineage>
</organism>
<dbReference type="AlphaFoldDB" id="A0A7H1NUR0"/>
<evidence type="ECO:0000313" key="4">
    <source>
        <dbReference type="Proteomes" id="UP000516349"/>
    </source>
</evidence>
<feature type="signal peptide" evidence="1">
    <location>
        <begin position="1"/>
        <end position="25"/>
    </location>
</feature>
<dbReference type="Pfam" id="PF05257">
    <property type="entry name" value="CHAP"/>
    <property type="match status" value="1"/>
</dbReference>
<gene>
    <name evidence="3" type="ORF">JGUZn3_23190</name>
</gene>
<proteinExistence type="predicted"/>
<dbReference type="InterPro" id="IPR007921">
    <property type="entry name" value="CHAP_dom"/>
</dbReference>
<dbReference type="SUPFAM" id="SSF54001">
    <property type="entry name" value="Cysteine proteinases"/>
    <property type="match status" value="1"/>
</dbReference>
<dbReference type="PROSITE" id="PS51257">
    <property type="entry name" value="PROKAR_LIPOPROTEIN"/>
    <property type="match status" value="1"/>
</dbReference>
<reference evidence="3 4" key="1">
    <citation type="submission" date="2020-08" db="EMBL/GenBank/DDBJ databases">
        <title>Complete genome sequence of Entomobacter blattae G55GP.</title>
        <authorList>
            <person name="Poehlein A."/>
            <person name="Guzman J."/>
            <person name="Daniel R."/>
            <person name="Vilcinskas A."/>
        </authorList>
    </citation>
    <scope>NUCLEOTIDE SEQUENCE [LARGE SCALE GENOMIC DNA]</scope>
    <source>
        <strain evidence="3 4">G55GP</strain>
    </source>
</reference>
<keyword evidence="1" id="KW-0732">Signal</keyword>
<sequence>MSKRLSFLFPFCVSLFLFLAGCASSSEEGEYTALQCAPYARSLTGVNLRGSAASWWRQSVGVYPHTKHPRAGAVLVFRSTRRIPDGHVAVVTSVENSRKVLVDHANWEPHRVDHGVPVVDISRTNDWSRVKVWWAPINHMGSSAYPTYGFILPDLTVADAGS</sequence>
<dbReference type="PROSITE" id="PS50911">
    <property type="entry name" value="CHAP"/>
    <property type="match status" value="1"/>
</dbReference>
<feature type="chain" id="PRO_5028916967" description="Peptidase C51 domain-containing protein" evidence="1">
    <location>
        <begin position="26"/>
        <end position="162"/>
    </location>
</feature>
<evidence type="ECO:0000259" key="2">
    <source>
        <dbReference type="PROSITE" id="PS50911"/>
    </source>
</evidence>
<dbReference type="EMBL" id="CP060244">
    <property type="protein sequence ID" value="QNT79520.1"/>
    <property type="molecule type" value="Genomic_DNA"/>
</dbReference>
<evidence type="ECO:0000256" key="1">
    <source>
        <dbReference type="SAM" id="SignalP"/>
    </source>
</evidence>
<dbReference type="InterPro" id="IPR038765">
    <property type="entry name" value="Papain-like_cys_pep_sf"/>
</dbReference>
<dbReference type="RefSeq" id="WP_203413671.1">
    <property type="nucleotide sequence ID" value="NZ_CP060244.1"/>
</dbReference>
<feature type="domain" description="Peptidase C51" evidence="2">
    <location>
        <begin position="11"/>
        <end position="136"/>
    </location>
</feature>
<protein>
    <recommendedName>
        <fullName evidence="2">Peptidase C51 domain-containing protein</fullName>
    </recommendedName>
</protein>
<name>A0A7H1NUR0_9PROT</name>
<keyword evidence="4" id="KW-1185">Reference proteome</keyword>
<dbReference type="Gene3D" id="3.90.1720.10">
    <property type="entry name" value="endopeptidase domain like (from Nostoc punctiforme)"/>
    <property type="match status" value="1"/>
</dbReference>
<dbReference type="KEGG" id="ebla:JGUZn3_23190"/>
<dbReference type="Proteomes" id="UP000516349">
    <property type="component" value="Chromosome"/>
</dbReference>
<accession>A0A7H1NUR0</accession>